<accession>A0A8J7AFU7</accession>
<sequence length="60" mass="6907">MITTSVEEMVAKIFATRRITRHDQSILMTLLTQGRISSQEETLINQIYEALSQGRLRVVE</sequence>
<gene>
    <name evidence="1" type="ORF">IQ241_12750</name>
</gene>
<protein>
    <submittedName>
        <fullName evidence="1">Uncharacterized protein</fullName>
    </submittedName>
</protein>
<dbReference type="EMBL" id="JADEXG010000027">
    <property type="protein sequence ID" value="MBE9078149.1"/>
    <property type="molecule type" value="Genomic_DNA"/>
</dbReference>
<evidence type="ECO:0000313" key="1">
    <source>
        <dbReference type="EMBL" id="MBE9078149.1"/>
    </source>
</evidence>
<keyword evidence="2" id="KW-1185">Reference proteome</keyword>
<dbReference type="Proteomes" id="UP000636505">
    <property type="component" value="Unassembled WGS sequence"/>
</dbReference>
<evidence type="ECO:0000313" key="2">
    <source>
        <dbReference type="Proteomes" id="UP000636505"/>
    </source>
</evidence>
<organism evidence="1 2">
    <name type="scientific">Vasconcelosia minhoensis LEGE 07310</name>
    <dbReference type="NCBI Taxonomy" id="915328"/>
    <lineage>
        <taxon>Bacteria</taxon>
        <taxon>Bacillati</taxon>
        <taxon>Cyanobacteriota</taxon>
        <taxon>Cyanophyceae</taxon>
        <taxon>Nodosilineales</taxon>
        <taxon>Cymatolegaceae</taxon>
        <taxon>Vasconcelosia</taxon>
        <taxon>Vasconcelosia minhoensis</taxon>
    </lineage>
</organism>
<reference evidence="1" key="1">
    <citation type="submission" date="2020-10" db="EMBL/GenBank/DDBJ databases">
        <authorList>
            <person name="Castelo-Branco R."/>
            <person name="Eusebio N."/>
            <person name="Adriana R."/>
            <person name="Vieira A."/>
            <person name="Brugerolle De Fraissinette N."/>
            <person name="Rezende De Castro R."/>
            <person name="Schneider M.P."/>
            <person name="Vasconcelos V."/>
            <person name="Leao P.N."/>
        </authorList>
    </citation>
    <scope>NUCLEOTIDE SEQUENCE</scope>
    <source>
        <strain evidence="1">LEGE 07310</strain>
    </source>
</reference>
<comment type="caution">
    <text evidence="1">The sequence shown here is derived from an EMBL/GenBank/DDBJ whole genome shotgun (WGS) entry which is preliminary data.</text>
</comment>
<name>A0A8J7AFU7_9CYAN</name>
<proteinExistence type="predicted"/>
<dbReference type="AlphaFoldDB" id="A0A8J7AFU7"/>